<proteinExistence type="predicted"/>
<organism evidence="1 2">
    <name type="scientific">Cellulomonas flavigena (strain ATCC 482 / DSM 20109 / BCRC 11376 / JCM 18109 / NBRC 3775 / NCIMB 8073 / NRS 134)</name>
    <dbReference type="NCBI Taxonomy" id="446466"/>
    <lineage>
        <taxon>Bacteria</taxon>
        <taxon>Bacillati</taxon>
        <taxon>Actinomycetota</taxon>
        <taxon>Actinomycetes</taxon>
        <taxon>Micrococcales</taxon>
        <taxon>Cellulomonadaceae</taxon>
        <taxon>Cellulomonas</taxon>
    </lineage>
</organism>
<sequence length="149" mass="15225">MGGSRHGAAARWSSFAAVVVVAVTTGCTDGTPLEHTVAGSVTGGPGGEASVTVDPDEVAQGWAAAGGPALDLPDGHVALLLTSGAIRRPEVTSVRDRDGTWVVHVDSERLGDGCVEPAVVTVVSILVHVRTTVRPDDVRLDVSEHRGTC</sequence>
<dbReference type="EMBL" id="CP001964">
    <property type="protein sequence ID" value="ADG76227.1"/>
    <property type="molecule type" value="Genomic_DNA"/>
</dbReference>
<dbReference type="KEGG" id="cfl:Cfla_3348"/>
<dbReference type="RefSeq" id="WP_013118556.1">
    <property type="nucleotide sequence ID" value="NC_014151.1"/>
</dbReference>
<dbReference type="OrthoDB" id="4923808at2"/>
<protein>
    <submittedName>
        <fullName evidence="1">Uncharacterized protein</fullName>
    </submittedName>
</protein>
<evidence type="ECO:0000313" key="2">
    <source>
        <dbReference type="Proteomes" id="UP000000849"/>
    </source>
</evidence>
<reference evidence="1 2" key="1">
    <citation type="journal article" date="2010" name="Stand. Genomic Sci.">
        <title>Complete genome sequence of Cellulomonas flavigena type strain (134).</title>
        <authorList>
            <person name="Abt B."/>
            <person name="Foster B."/>
            <person name="Lapidus A."/>
            <person name="Clum A."/>
            <person name="Sun H."/>
            <person name="Pukall R."/>
            <person name="Lucas S."/>
            <person name="Glavina Del Rio T."/>
            <person name="Nolan M."/>
            <person name="Tice H."/>
            <person name="Cheng J.F."/>
            <person name="Pitluck S."/>
            <person name="Liolios K."/>
            <person name="Ivanova N."/>
            <person name="Mavromatis K."/>
            <person name="Ovchinnikova G."/>
            <person name="Pati A."/>
            <person name="Goodwin L."/>
            <person name="Chen A."/>
            <person name="Palaniappan K."/>
            <person name="Land M."/>
            <person name="Hauser L."/>
            <person name="Chang Y.J."/>
            <person name="Jeffries C.D."/>
            <person name="Rohde M."/>
            <person name="Goker M."/>
            <person name="Woyke T."/>
            <person name="Bristow J."/>
            <person name="Eisen J.A."/>
            <person name="Markowitz V."/>
            <person name="Hugenholtz P."/>
            <person name="Kyrpides N.C."/>
            <person name="Klenk H.P."/>
        </authorList>
    </citation>
    <scope>NUCLEOTIDE SEQUENCE [LARGE SCALE GENOMIC DNA]</scope>
    <source>
        <strain evidence="2">ATCC 482 / DSM 20109 / BCRC 11376 / JCM 18109 / NBRC 3775 / NCIMB 8073 / NRS 134</strain>
    </source>
</reference>
<dbReference type="PROSITE" id="PS51257">
    <property type="entry name" value="PROKAR_LIPOPROTEIN"/>
    <property type="match status" value="1"/>
</dbReference>
<accession>D5UC68</accession>
<dbReference type="Proteomes" id="UP000000849">
    <property type="component" value="Chromosome"/>
</dbReference>
<keyword evidence="2" id="KW-1185">Reference proteome</keyword>
<gene>
    <name evidence="1" type="ordered locus">Cfla_3348</name>
</gene>
<dbReference type="HOGENOM" id="CLU_1746355_0_0_11"/>
<dbReference type="STRING" id="446466.Cfla_3348"/>
<name>D5UC68_CELFN</name>
<dbReference type="AlphaFoldDB" id="D5UC68"/>
<evidence type="ECO:0000313" key="1">
    <source>
        <dbReference type="EMBL" id="ADG76227.1"/>
    </source>
</evidence>